<dbReference type="InterPro" id="IPR027587">
    <property type="entry name" value="TrbK"/>
</dbReference>
<protein>
    <recommendedName>
        <fullName evidence="3">Entry exclusion protein TrbK-alt</fullName>
    </recommendedName>
</protein>
<evidence type="ECO:0000313" key="1">
    <source>
        <dbReference type="EMBL" id="KEZ19463.1"/>
    </source>
</evidence>
<dbReference type="Proteomes" id="UP000028534">
    <property type="component" value="Unassembled WGS sequence"/>
</dbReference>
<gene>
    <name evidence="1" type="ORF">CP98_01984</name>
</gene>
<organism evidence="1 2">
    <name type="scientific">Sphingobium yanoikuyae</name>
    <name type="common">Sphingomonas yanoikuyae</name>
    <dbReference type="NCBI Taxonomy" id="13690"/>
    <lineage>
        <taxon>Bacteria</taxon>
        <taxon>Pseudomonadati</taxon>
        <taxon>Pseudomonadota</taxon>
        <taxon>Alphaproteobacteria</taxon>
        <taxon>Sphingomonadales</taxon>
        <taxon>Sphingomonadaceae</taxon>
        <taxon>Sphingobium</taxon>
    </lineage>
</organism>
<dbReference type="RefSeq" id="WP_037519083.1">
    <property type="nucleotide sequence ID" value="NZ_JGVR01000009.1"/>
</dbReference>
<comment type="caution">
    <text evidence="1">The sequence shown here is derived from an EMBL/GenBank/DDBJ whole genome shotgun (WGS) entry which is preliminary data.</text>
</comment>
<name>A0A084ENC1_SPHYA</name>
<sequence length="91" mass="9285">MRRPGKLLLAVALGGLMLAVTVGIAMVRPESGGQGSEALAGSAAVGAAAGPAPGPATRNLARCRTLTMPDSGCEAAWEARRRHFFGEDKPQ</sequence>
<dbReference type="EMBL" id="JGVR01000009">
    <property type="protein sequence ID" value="KEZ19463.1"/>
    <property type="molecule type" value="Genomic_DNA"/>
</dbReference>
<evidence type="ECO:0008006" key="3">
    <source>
        <dbReference type="Google" id="ProtNLM"/>
    </source>
</evidence>
<evidence type="ECO:0000313" key="2">
    <source>
        <dbReference type="Proteomes" id="UP000028534"/>
    </source>
</evidence>
<accession>A0A084ENC1</accession>
<reference evidence="1 2" key="1">
    <citation type="submission" date="2014-03" db="EMBL/GenBank/DDBJ databases">
        <title>Genome sequence of Sphingobium yanoikuyae B1.</title>
        <authorList>
            <person name="Gan H.M."/>
            <person name="Gan H.Y."/>
            <person name="Savka M.A."/>
        </authorList>
    </citation>
    <scope>NUCLEOTIDE SEQUENCE [LARGE SCALE GENOMIC DNA]</scope>
    <source>
        <strain evidence="1 2">B1</strain>
    </source>
</reference>
<proteinExistence type="predicted"/>
<dbReference type="NCBIfam" id="TIGR04360">
    <property type="entry name" value="other_trbK"/>
    <property type="match status" value="1"/>
</dbReference>
<dbReference type="PATRIC" id="fig|13690.10.peg.2042"/>
<dbReference type="AlphaFoldDB" id="A0A084ENC1"/>
<dbReference type="Pfam" id="PF20084">
    <property type="entry name" value="TrbK"/>
    <property type="match status" value="1"/>
</dbReference>